<dbReference type="Gene3D" id="3.40.190.10">
    <property type="entry name" value="Periplasmic binding protein-like II"/>
    <property type="match status" value="2"/>
</dbReference>
<dbReference type="SUPFAM" id="SSF53850">
    <property type="entry name" value="Periplasmic binding protein-like II"/>
    <property type="match status" value="1"/>
</dbReference>
<proteinExistence type="predicted"/>
<sequence>MLTRWLFGLMLCCPIWQAMAIDWYVRDWPPFNMQQGPDAGQGSYDLMLGQLVAALPQYQHRQFFATLVKRQQLMQQDVPHCLFGVLKSKERQEKMLFSDIAFYSPALRLVALADHPLWQANNAGAAIELSTLLQQPWTGMVEYKRLYPSHIQQYTGKLLQVTDSSTDLVAMLKAGRADYVVEYPDRIHWLASQHPTVSLRYARLAGEAPVVPVYAACQKSAQAAEQIAAINTALQQLRRSPAYQQAWLHQLRDVSRQELQLQMARDPLFQTPAALSTNPVAQ</sequence>
<evidence type="ECO:0000313" key="2">
    <source>
        <dbReference type="Proteomes" id="UP001589813"/>
    </source>
</evidence>
<keyword evidence="2" id="KW-1185">Reference proteome</keyword>
<evidence type="ECO:0000313" key="1">
    <source>
        <dbReference type="EMBL" id="MFC0047042.1"/>
    </source>
</evidence>
<comment type="caution">
    <text evidence="1">The sequence shown here is derived from an EMBL/GenBank/DDBJ whole genome shotgun (WGS) entry which is preliminary data.</text>
</comment>
<name>A0ABV6B846_9GAMM</name>
<reference evidence="1 2" key="1">
    <citation type="submission" date="2024-09" db="EMBL/GenBank/DDBJ databases">
        <authorList>
            <person name="Sun Q."/>
            <person name="Mori K."/>
        </authorList>
    </citation>
    <scope>NUCLEOTIDE SEQUENCE [LARGE SCALE GENOMIC DNA]</scope>
    <source>
        <strain evidence="1 2">KCTC 23315</strain>
    </source>
</reference>
<evidence type="ECO:0008006" key="3">
    <source>
        <dbReference type="Google" id="ProtNLM"/>
    </source>
</evidence>
<organism evidence="1 2">
    <name type="scientific">Rheinheimera tilapiae</name>
    <dbReference type="NCBI Taxonomy" id="875043"/>
    <lineage>
        <taxon>Bacteria</taxon>
        <taxon>Pseudomonadati</taxon>
        <taxon>Pseudomonadota</taxon>
        <taxon>Gammaproteobacteria</taxon>
        <taxon>Chromatiales</taxon>
        <taxon>Chromatiaceae</taxon>
        <taxon>Rheinheimera</taxon>
    </lineage>
</organism>
<accession>A0ABV6B846</accession>
<dbReference type="Proteomes" id="UP001589813">
    <property type="component" value="Unassembled WGS sequence"/>
</dbReference>
<gene>
    <name evidence="1" type="ORF">ACFFJP_01915</name>
</gene>
<protein>
    <recommendedName>
        <fullName evidence="3">Transporter substrate-binding domain-containing protein</fullName>
    </recommendedName>
</protein>
<dbReference type="EMBL" id="JBHLXP010000001">
    <property type="protein sequence ID" value="MFC0047042.1"/>
    <property type="molecule type" value="Genomic_DNA"/>
</dbReference>
<dbReference type="RefSeq" id="WP_377239906.1">
    <property type="nucleotide sequence ID" value="NZ_JBHLXP010000001.1"/>
</dbReference>